<dbReference type="Gene3D" id="1.25.10.10">
    <property type="entry name" value="Leucine-rich Repeat Variant"/>
    <property type="match status" value="1"/>
</dbReference>
<feature type="domain" description="Proteasome activator Blm10 middle HEAT repeats region" evidence="6">
    <location>
        <begin position="479"/>
        <end position="1042"/>
    </location>
</feature>
<protein>
    <submittedName>
        <fullName evidence="7">Uncharacterized protein</fullName>
    </submittedName>
</protein>
<dbReference type="GO" id="GO:0016504">
    <property type="term" value="F:peptidase activator activity"/>
    <property type="evidence" value="ECO:0007669"/>
    <property type="project" value="InterPro"/>
</dbReference>
<keyword evidence="4" id="KW-0234">DNA repair</keyword>
<dbReference type="PANTHER" id="PTHR32170">
    <property type="entry name" value="PROTEASOME ACTIVATOR COMPLEX SUBUNIT 4"/>
    <property type="match status" value="1"/>
</dbReference>
<keyword evidence="2" id="KW-0677">Repeat</keyword>
<dbReference type="GO" id="GO:0006281">
    <property type="term" value="P:DNA repair"/>
    <property type="evidence" value="ECO:0007669"/>
    <property type="project" value="UniProtKB-KW"/>
</dbReference>
<evidence type="ECO:0000256" key="3">
    <source>
        <dbReference type="ARBA" id="ARBA00022763"/>
    </source>
</evidence>
<sequence>MTKDGIEDTTEDPSWKHPHAFHQNLPAHHIDKDGIPFITKLAYKKSRYIIRLVESMQLKEEMLANDVVIEDANVPDDVVIDEDDDAADTAEVSSLGALIRACGRLQSQLSSLENLKHSGLSRLELSRMVLKILKLLTATYTVALNEKNERKVTIYYENVGYICNLENAAGNKESQFKMASDSNILEEELTTRFALPSPAREVLLSVLVNILSNKGPLRSVSNAAVYAHNDDSSRFLLILQWQALLRTLLRTAPYLDEHKVGDPPMASNSRQNTIVKRTVQMIRDARHFFDQGLLPNDPTAIDDRTARQIWNAVKTDVMFHSHTHACYRSLIILYLFQPSRCSSAFYTEMMPTWFECWTNIDRCPEMEYLWLALFCRARKHLPAGFDWGPIRRRLLTHSQYWLQLPIGGASLDKSFPNASAPRSRTCPSRLKVFVGSSSSYEEGIDFVAKVAKLLVVGLGKGLLFDNFSEGSKDVLRFLSFATPYFNPSNIGSWTFTLGAFLHYFCYELCCRVGTAGSMRALKASKPDLAKALCDVEPSLTVAATPHHEVVALMDALLPLCQQALYSKNGHVGRAGEAAMLYLTQIDPMRVTPAFIDFATRALDISAVNLAHQAPAALSALTRLLQPALRSNPGILLVRLPDILRLSLAGIDSNDQNKTIRTLILYRSLTSWIPVGGATKNWKTLDGVARDAAPADDGTMGIGRNLLKHLYSQAHAPGYVSAIDKLPEFSLLKQGTDISDLDFNLVLEEASSALSDWVLEFLERVYSLLRATGEREKAGKTASGVASRHSSADVQQARNFSRVLKECLEQTFASMDDETHKQAVTSVVRFLQEETLPEAAKDSSFLCLAVSAARVKNRQIVSPGLDALLPVLLDDLEHHSNKTVTYRLRCVAGAIRACGTAIIKHKSDIMRALDFALSSTDKHVFKTGCKLMRHTLATLCESYALTSNSVPRNVTGSDGLILGQSAQLNGDPVKWHVPNAECVEFAWEIFQNHVFKKISELGSSMSDDDMDVDGSGSGSYKVNIPDMRRCLRAVRYALRGGSSFMLDFDSGEGLGDQDSGEGVTVGDERRDLSLVPYEKAVRNLLQPARGETLQSMLKMRGRLCSLIVKLSSLIASETSRIAEGATVGEGTENKYMEFISADPKVCKETSDISLLLLTRRGASFRSQEGKTIWKAQKQLATDFALLAQADHMAESLQRAQMYGDSSSVLFKDGEDAGKTLPRRLLVKRIQLFHDSLQRMASFEVPRRLRRLSKMQKGKKTILFSTEVSFKDVKTAATGIMEDEISSSMDGYEGMMDALFALCCHSNTQVRASAIGVVDYAITRYGYLLAPRVPRLMAAVNLKDENMDGKFGLPACSILKSQVDGQGKRKRLAEAMKGVCSILSIPRAGKQMLANEKARYEFVQTICGTEDLVSMMPAEEMQKMVHYLHSLFSPFRLKFYSLPRASGADVAKHQQTIDFLLNILSTESEQMDDEEAGAAKAVHWRKLLHACWFLTVLVDRDDMELSSINVHNKLWKTCFQIIEDENGQPLQRVALGLFGRLVQMIRNDKDRELLRERLLTESFARSFGNALAYDHKEDSSVGGGHDAQWAAGVADMIRDSARNVAPRSLFPFQRTNQSSGTFKVSHAQLVEQILLGLGEEDALTVARHLLTFSKEMANSPPSEDQRNQQCTSAEIYAGVSRAFLQIYSEAKVSLLWDSDLLPFLDDVIAKIPISLSGAYFDAIRYGIQFSPPSKFYPLTNWLLTKIEGSLWEPKNENKSQLEAENGTQGTDGFTAQSKWLYLCCALLVELDETEVDGTLSRVPWYTKCLAENIVTMDTEQETAEDLKKTWKLVSDRLLPRLIEALGHPYESCRDHISGCLFRICFCHRKMSKGVAQNSATDAEDPGTVIVQKLLALRDSNDPTFQNRYNSLITARRFFSYCIHFGDAKHEFSEYIIPLLPLAFEALTSSVEDEGGDAEEATVAKRALGAEVVKGYRYTIAEVSVASVMSYGGNADITRVLEVVEQMATHEKWQVRHACANFLRCFQGSHKFLFTEEHAEKITTIVADLLADERREVSSAAMAAVTGIIAALPDSSVANLVKKYALQAKKSTMKKRKTTKKGTAGNSVPQAILTEEQKKAKEVTRAKMQQSSVFFLCAAVLSQPYETPEYVPQALAAISKHSFERNAPLNVRDTVKKCCAEYKRTHMSDNWEVHRRAFTQEQLEALEDVVSSPHYYA</sequence>
<gene>
    <name evidence="7" type="ORF">CYCCA115_LOCUS12101</name>
</gene>
<evidence type="ECO:0000259" key="6">
    <source>
        <dbReference type="Pfam" id="PF16507"/>
    </source>
</evidence>
<evidence type="ECO:0000256" key="1">
    <source>
        <dbReference type="ARBA" id="ARBA00005739"/>
    </source>
</evidence>
<name>A0AAD2FQR1_9STRA</name>
<feature type="domain" description="Proteasome activator complex subunit 4 C-terminal" evidence="5">
    <location>
        <begin position="2127"/>
        <end position="2214"/>
    </location>
</feature>
<evidence type="ECO:0000313" key="8">
    <source>
        <dbReference type="Proteomes" id="UP001295423"/>
    </source>
</evidence>
<dbReference type="GO" id="GO:0005634">
    <property type="term" value="C:nucleus"/>
    <property type="evidence" value="ECO:0007669"/>
    <property type="project" value="TreeGrafter"/>
</dbReference>
<evidence type="ECO:0000313" key="7">
    <source>
        <dbReference type="EMBL" id="CAJ1949450.1"/>
    </source>
</evidence>
<dbReference type="GO" id="GO:0010499">
    <property type="term" value="P:proteasomal ubiquitin-independent protein catabolic process"/>
    <property type="evidence" value="ECO:0007669"/>
    <property type="project" value="TreeGrafter"/>
</dbReference>
<dbReference type="InterPro" id="IPR011989">
    <property type="entry name" value="ARM-like"/>
</dbReference>
<dbReference type="EMBL" id="CAKOGP040001758">
    <property type="protein sequence ID" value="CAJ1949450.1"/>
    <property type="molecule type" value="Genomic_DNA"/>
</dbReference>
<keyword evidence="8" id="KW-1185">Reference proteome</keyword>
<dbReference type="PANTHER" id="PTHR32170:SF3">
    <property type="entry name" value="PROTEASOME ACTIVATOR COMPLEX SUBUNIT 4"/>
    <property type="match status" value="1"/>
</dbReference>
<evidence type="ECO:0000259" key="5">
    <source>
        <dbReference type="Pfam" id="PF11919"/>
    </source>
</evidence>
<proteinExistence type="inferred from homology"/>
<dbReference type="InterPro" id="IPR021843">
    <property type="entry name" value="PSME4_C"/>
</dbReference>
<reference evidence="7" key="1">
    <citation type="submission" date="2023-08" db="EMBL/GenBank/DDBJ databases">
        <authorList>
            <person name="Audoor S."/>
            <person name="Bilcke G."/>
        </authorList>
    </citation>
    <scope>NUCLEOTIDE SEQUENCE</scope>
</reference>
<dbReference type="Pfam" id="PF16507">
    <property type="entry name" value="HEAT_PSME4_mid"/>
    <property type="match status" value="1"/>
</dbReference>
<dbReference type="Pfam" id="PF11919">
    <property type="entry name" value="PSME4_C"/>
    <property type="match status" value="1"/>
</dbReference>
<dbReference type="Proteomes" id="UP001295423">
    <property type="component" value="Unassembled WGS sequence"/>
</dbReference>
<dbReference type="InterPro" id="IPR016024">
    <property type="entry name" value="ARM-type_fold"/>
</dbReference>
<organism evidence="7 8">
    <name type="scientific">Cylindrotheca closterium</name>
    <dbReference type="NCBI Taxonomy" id="2856"/>
    <lineage>
        <taxon>Eukaryota</taxon>
        <taxon>Sar</taxon>
        <taxon>Stramenopiles</taxon>
        <taxon>Ochrophyta</taxon>
        <taxon>Bacillariophyta</taxon>
        <taxon>Bacillariophyceae</taxon>
        <taxon>Bacillariophycidae</taxon>
        <taxon>Bacillariales</taxon>
        <taxon>Bacillariaceae</taxon>
        <taxon>Cylindrotheca</taxon>
    </lineage>
</organism>
<dbReference type="GO" id="GO:0005829">
    <property type="term" value="C:cytosol"/>
    <property type="evidence" value="ECO:0007669"/>
    <property type="project" value="TreeGrafter"/>
</dbReference>
<comment type="caution">
    <text evidence="7">The sequence shown here is derived from an EMBL/GenBank/DDBJ whole genome shotgun (WGS) entry which is preliminary data.</text>
</comment>
<dbReference type="InterPro" id="IPR032430">
    <property type="entry name" value="Blm10_mid"/>
</dbReference>
<dbReference type="GO" id="GO:0070628">
    <property type="term" value="F:proteasome binding"/>
    <property type="evidence" value="ECO:0007669"/>
    <property type="project" value="InterPro"/>
</dbReference>
<accession>A0AAD2FQR1</accession>
<keyword evidence="3" id="KW-0227">DNA damage</keyword>
<comment type="similarity">
    <text evidence="1">Belongs to the BLM10 family.</text>
</comment>
<dbReference type="SUPFAM" id="SSF48371">
    <property type="entry name" value="ARM repeat"/>
    <property type="match status" value="1"/>
</dbReference>
<evidence type="ECO:0000256" key="4">
    <source>
        <dbReference type="ARBA" id="ARBA00023204"/>
    </source>
</evidence>
<evidence type="ECO:0000256" key="2">
    <source>
        <dbReference type="ARBA" id="ARBA00022737"/>
    </source>
</evidence>
<dbReference type="InterPro" id="IPR035309">
    <property type="entry name" value="PSME4"/>
</dbReference>